<dbReference type="EMBL" id="SMJU01000008">
    <property type="protein sequence ID" value="TDB64040.1"/>
    <property type="molecule type" value="Genomic_DNA"/>
</dbReference>
<comment type="caution">
    <text evidence="1">The sequence shown here is derived from an EMBL/GenBank/DDBJ whole genome shotgun (WGS) entry which is preliminary data.</text>
</comment>
<reference evidence="1 2" key="1">
    <citation type="submission" date="2019-02" db="EMBL/GenBank/DDBJ databases">
        <title>Arundinibacter roseus gen. nov., sp. nov., a new member of the family Cytophagaceae.</title>
        <authorList>
            <person name="Szuroczki S."/>
            <person name="Khayer B."/>
            <person name="Sproer C."/>
            <person name="Toumi M."/>
            <person name="Szabo A."/>
            <person name="Felfoldi T."/>
            <person name="Schumann P."/>
            <person name="Toth E."/>
        </authorList>
    </citation>
    <scope>NUCLEOTIDE SEQUENCE [LARGE SCALE GENOMIC DNA]</scope>
    <source>
        <strain evidence="1 2">DMA-k-7a</strain>
    </source>
</reference>
<keyword evidence="2" id="KW-1185">Reference proteome</keyword>
<dbReference type="AlphaFoldDB" id="A0A4R4K8V4"/>
<accession>A0A4R4K8V4</accession>
<gene>
    <name evidence="1" type="ORF">EZE20_13945</name>
</gene>
<dbReference type="RefSeq" id="WP_132118651.1">
    <property type="nucleotide sequence ID" value="NZ_SMJU01000008.1"/>
</dbReference>
<dbReference type="Proteomes" id="UP000295706">
    <property type="component" value="Unassembled WGS sequence"/>
</dbReference>
<name>A0A4R4K8V4_9BACT</name>
<proteinExistence type="predicted"/>
<evidence type="ECO:0000313" key="1">
    <source>
        <dbReference type="EMBL" id="TDB64040.1"/>
    </source>
</evidence>
<organism evidence="1 2">
    <name type="scientific">Arundinibacter roseus</name>
    <dbReference type="NCBI Taxonomy" id="2070510"/>
    <lineage>
        <taxon>Bacteria</taxon>
        <taxon>Pseudomonadati</taxon>
        <taxon>Bacteroidota</taxon>
        <taxon>Cytophagia</taxon>
        <taxon>Cytophagales</taxon>
        <taxon>Spirosomataceae</taxon>
        <taxon>Arundinibacter</taxon>
    </lineage>
</organism>
<protein>
    <submittedName>
        <fullName evidence="1">Uncharacterized protein</fullName>
    </submittedName>
</protein>
<sequence length="59" mass="6279">MKNFEIKSKGTLSQYLKDNAIKAKGEIKSSLFASEGGLRGESCFGIVVPKTSKGLSVSL</sequence>
<evidence type="ECO:0000313" key="2">
    <source>
        <dbReference type="Proteomes" id="UP000295706"/>
    </source>
</evidence>